<name>A0A644X9U7_9ZZZZ</name>
<protein>
    <submittedName>
        <fullName evidence="2">Uncharacterized protein</fullName>
    </submittedName>
</protein>
<proteinExistence type="predicted"/>
<sequence length="171" mass="18556">MPGQRHDLAARRPRAEQARNPEEAFLLGLAPQLAQDRQPRVAAVANDVVRLARPARDRGGRVQPTFADGRLDLRIGRVARHARVVVVGPQLVQRHHHRRVGDGVAQGRGRRAAALEAGGQQLGSHVLRRQLSHGRSPAPAGRRGEVARGHCGQHGGRSPSSWCRSTRSLAS</sequence>
<dbReference type="AlphaFoldDB" id="A0A644X9U7"/>
<feature type="compositionally biased region" description="Polar residues" evidence="1">
    <location>
        <begin position="158"/>
        <end position="171"/>
    </location>
</feature>
<comment type="caution">
    <text evidence="2">The sequence shown here is derived from an EMBL/GenBank/DDBJ whole genome shotgun (WGS) entry which is preliminary data.</text>
</comment>
<organism evidence="2">
    <name type="scientific">bioreactor metagenome</name>
    <dbReference type="NCBI Taxonomy" id="1076179"/>
    <lineage>
        <taxon>unclassified sequences</taxon>
        <taxon>metagenomes</taxon>
        <taxon>ecological metagenomes</taxon>
    </lineage>
</organism>
<evidence type="ECO:0000313" key="2">
    <source>
        <dbReference type="EMBL" id="MPM12965.1"/>
    </source>
</evidence>
<gene>
    <name evidence="2" type="ORF">SDC9_59320</name>
</gene>
<accession>A0A644X9U7</accession>
<evidence type="ECO:0000256" key="1">
    <source>
        <dbReference type="SAM" id="MobiDB-lite"/>
    </source>
</evidence>
<dbReference type="EMBL" id="VSSQ01002047">
    <property type="protein sequence ID" value="MPM12965.1"/>
    <property type="molecule type" value="Genomic_DNA"/>
</dbReference>
<feature type="region of interest" description="Disordered" evidence="1">
    <location>
        <begin position="129"/>
        <end position="171"/>
    </location>
</feature>
<reference evidence="2" key="1">
    <citation type="submission" date="2019-08" db="EMBL/GenBank/DDBJ databases">
        <authorList>
            <person name="Kucharzyk K."/>
            <person name="Murdoch R.W."/>
            <person name="Higgins S."/>
            <person name="Loffler F."/>
        </authorList>
    </citation>
    <scope>NUCLEOTIDE SEQUENCE</scope>
</reference>